<evidence type="ECO:0000256" key="3">
    <source>
        <dbReference type="ARBA" id="ARBA00022526"/>
    </source>
</evidence>
<organism evidence="9 10">
    <name type="scientific">Mycena pura</name>
    <dbReference type="NCBI Taxonomy" id="153505"/>
    <lineage>
        <taxon>Eukaryota</taxon>
        <taxon>Fungi</taxon>
        <taxon>Dikarya</taxon>
        <taxon>Basidiomycota</taxon>
        <taxon>Agaricomycotina</taxon>
        <taxon>Agaricomycetes</taxon>
        <taxon>Agaricomycetidae</taxon>
        <taxon>Agaricales</taxon>
        <taxon>Marasmiineae</taxon>
        <taxon>Mycenaceae</taxon>
        <taxon>Mycena</taxon>
    </lineage>
</organism>
<evidence type="ECO:0000256" key="4">
    <source>
        <dbReference type="ARBA" id="ARBA00022676"/>
    </source>
</evidence>
<feature type="domain" description="Glycosyl transferase family 1" evidence="7">
    <location>
        <begin position="493"/>
        <end position="672"/>
    </location>
</feature>
<accession>A0AAD6VQP7</accession>
<dbReference type="Proteomes" id="UP001219525">
    <property type="component" value="Unassembled WGS sequence"/>
</dbReference>
<dbReference type="SUPFAM" id="SSF53756">
    <property type="entry name" value="UDP-Glycosyltransferase/glycogen phosphorylase"/>
    <property type="match status" value="1"/>
</dbReference>
<dbReference type="AlphaFoldDB" id="A0AAD6VQP7"/>
<dbReference type="CDD" id="cd03792">
    <property type="entry name" value="GT4_trehalose_phosphorylase"/>
    <property type="match status" value="1"/>
</dbReference>
<evidence type="ECO:0000256" key="6">
    <source>
        <dbReference type="ARBA" id="ARBA00023277"/>
    </source>
</evidence>
<feature type="domain" description="Trehalose synthase N-terminal" evidence="8">
    <location>
        <begin position="276"/>
        <end position="437"/>
    </location>
</feature>
<keyword evidence="5" id="KW-0808">Transferase</keyword>
<dbReference type="InterPro" id="IPR049438">
    <property type="entry name" value="TreT_GT1"/>
</dbReference>
<reference evidence="9" key="1">
    <citation type="submission" date="2023-03" db="EMBL/GenBank/DDBJ databases">
        <title>Massive genome expansion in bonnet fungi (Mycena s.s.) driven by repeated elements and novel gene families across ecological guilds.</title>
        <authorList>
            <consortium name="Lawrence Berkeley National Laboratory"/>
            <person name="Harder C.B."/>
            <person name="Miyauchi S."/>
            <person name="Viragh M."/>
            <person name="Kuo A."/>
            <person name="Thoen E."/>
            <person name="Andreopoulos B."/>
            <person name="Lu D."/>
            <person name="Skrede I."/>
            <person name="Drula E."/>
            <person name="Henrissat B."/>
            <person name="Morin E."/>
            <person name="Kohler A."/>
            <person name="Barry K."/>
            <person name="LaButti K."/>
            <person name="Morin E."/>
            <person name="Salamov A."/>
            <person name="Lipzen A."/>
            <person name="Mereny Z."/>
            <person name="Hegedus B."/>
            <person name="Baldrian P."/>
            <person name="Stursova M."/>
            <person name="Weitz H."/>
            <person name="Taylor A."/>
            <person name="Grigoriev I.V."/>
            <person name="Nagy L.G."/>
            <person name="Martin F."/>
            <person name="Kauserud H."/>
        </authorList>
    </citation>
    <scope>NUCLEOTIDE SEQUENCE</scope>
    <source>
        <strain evidence="9">9144</strain>
    </source>
</reference>
<dbReference type="GO" id="GO:0006006">
    <property type="term" value="P:glucose metabolic process"/>
    <property type="evidence" value="ECO:0007669"/>
    <property type="project" value="UniProtKB-KW"/>
</dbReference>
<comment type="subunit">
    <text evidence="2">Homodimer.</text>
</comment>
<comment type="caution">
    <text evidence="9">The sequence shown here is derived from an EMBL/GenBank/DDBJ whole genome shotgun (WGS) entry which is preliminary data.</text>
</comment>
<evidence type="ECO:0000313" key="9">
    <source>
        <dbReference type="EMBL" id="KAJ7219140.1"/>
    </source>
</evidence>
<dbReference type="PANTHER" id="PTHR47779">
    <property type="entry name" value="SYNTHASE (CCG-9), PUTATIVE (AFU_ORTHOLOGUE AFUA_3G12100)-RELATED"/>
    <property type="match status" value="1"/>
</dbReference>
<evidence type="ECO:0000313" key="10">
    <source>
        <dbReference type="Proteomes" id="UP001219525"/>
    </source>
</evidence>
<evidence type="ECO:0000259" key="7">
    <source>
        <dbReference type="Pfam" id="PF00534"/>
    </source>
</evidence>
<keyword evidence="4" id="KW-0328">Glycosyltransferase</keyword>
<dbReference type="GO" id="GO:0016757">
    <property type="term" value="F:glycosyltransferase activity"/>
    <property type="evidence" value="ECO:0007669"/>
    <property type="project" value="UniProtKB-KW"/>
</dbReference>
<keyword evidence="10" id="KW-1185">Reference proteome</keyword>
<dbReference type="Pfam" id="PF21269">
    <property type="entry name" value="TreT_GT1"/>
    <property type="match status" value="1"/>
</dbReference>
<sequence length="735" mass="81456">MSRRVEHQFESVPSAAVRRRLSSVVQQKPNVAATFSSLTPMWVGIAGNDVDSNKFEIAMAVHDGVYSTDFTSATVTVGKDKRKDIEAFVIQTIRKFSSDHLCKFLGAGVTVALLKESPNLATRLWLDLDIVPIVFNIKQWQTDSITRPNIKHRISSTTGSYVPSGAETPTVFVEAAHIEPGKMGVSDGSTGRLPISRTLDEQADSAVRKCLMYYGPNNNPRLTIGPRNQVTVDAAGKIHLLDDLDEYKKTVGAGTWNAVIKLADELREKNIKIGFFSSTPQGGGVALMRHALIRFLTLLDVDAAWYVPNPSPTVFRTTKNNHNILQGVASPDLRLTQENKDRFDEWILKNGLRWTAEGGPLAEGGVDIAFVDDPQMPGLIPLIQKVRPGLPIIYRSHIEIRSDLTHIPGSPQEEVWQYLWNNIKLADLFISHPVNKFVPSDVPLEKVALLGAATDWLDGLNKELDPWDSAYYMGVFRDLCAKEKMHQLQWPARDYLVQVARFDPAKGIPHVIDSYARFRRLLKTTQSDLGEDEHPQMLICGHGAVDDPDASIIYDEVIQLIASEPYREFAKDIIVMRLPPSDQLLNALMSNARIAMQLSTREGFEVKVSEAIHTGIPIVASLTGGIPLQVEHGKSGYLTTPGAAGNAAVAKHLFDLYTDEALYRKMSQYAKTHVSDEVGTVGNAAAWLYLAVMYSRGVKLRPNGAWLNDMLRAETNEPYAPGEPRLPRTPIQMQG</sequence>
<gene>
    <name evidence="9" type="ORF">GGX14DRAFT_590248</name>
</gene>
<evidence type="ECO:0000259" key="8">
    <source>
        <dbReference type="Pfam" id="PF21269"/>
    </source>
</evidence>
<dbReference type="PANTHER" id="PTHR47779:SF1">
    <property type="entry name" value="SYNTHASE (CCG-9), PUTATIVE (AFU_ORTHOLOGUE AFUA_3G12100)-RELATED"/>
    <property type="match status" value="1"/>
</dbReference>
<evidence type="ECO:0000256" key="1">
    <source>
        <dbReference type="ARBA" id="ARBA00009481"/>
    </source>
</evidence>
<keyword evidence="6" id="KW-0119">Carbohydrate metabolism</keyword>
<dbReference type="Pfam" id="PF00534">
    <property type="entry name" value="Glycos_transf_1"/>
    <property type="match status" value="1"/>
</dbReference>
<protein>
    <submittedName>
        <fullName evidence="9">Trehalose phosphorylase</fullName>
    </submittedName>
</protein>
<keyword evidence="3" id="KW-0313">Glucose metabolism</keyword>
<proteinExistence type="inferred from homology"/>
<dbReference type="InterPro" id="IPR001296">
    <property type="entry name" value="Glyco_trans_1"/>
</dbReference>
<dbReference type="Gene3D" id="3.40.50.2000">
    <property type="entry name" value="Glycogen Phosphorylase B"/>
    <property type="match status" value="2"/>
</dbReference>
<name>A0AAD6VQP7_9AGAR</name>
<evidence type="ECO:0000256" key="2">
    <source>
        <dbReference type="ARBA" id="ARBA00011738"/>
    </source>
</evidence>
<comment type="similarity">
    <text evidence="1">Belongs to the glycosyltransferase group 1 family. Glycosyltransferase 4 subfamily.</text>
</comment>
<evidence type="ECO:0000256" key="5">
    <source>
        <dbReference type="ARBA" id="ARBA00022679"/>
    </source>
</evidence>
<dbReference type="EMBL" id="JARJCW010000011">
    <property type="protein sequence ID" value="KAJ7219140.1"/>
    <property type="molecule type" value="Genomic_DNA"/>
</dbReference>
<dbReference type="InterPro" id="IPR052078">
    <property type="entry name" value="Trehalose_Metab_GTase"/>
</dbReference>